<feature type="transmembrane region" description="Helical" evidence="6">
    <location>
        <begin position="12"/>
        <end position="29"/>
    </location>
</feature>
<reference evidence="8" key="1">
    <citation type="journal article" date="2023" name="Arch. Microbiol.">
        <title>Desulfoferula mesophilus gen. nov. sp. nov., a mesophilic sulfate-reducing bacterium isolated from a brackish lake sediment.</title>
        <authorList>
            <person name="Watanabe T."/>
            <person name="Yabe T."/>
            <person name="Tsuji J.M."/>
            <person name="Fukui M."/>
        </authorList>
    </citation>
    <scope>NUCLEOTIDE SEQUENCE [LARGE SCALE GENOMIC DNA]</scope>
    <source>
        <strain evidence="8">12FAK</strain>
    </source>
</reference>
<proteinExistence type="inferred from homology"/>
<dbReference type="Proteomes" id="UP001366166">
    <property type="component" value="Chromosome"/>
</dbReference>
<comment type="subcellular location">
    <subcellularLocation>
        <location evidence="1">Membrane</location>
        <topology evidence="1">Multi-pass membrane protein</topology>
    </subcellularLocation>
</comment>
<evidence type="ECO:0000256" key="2">
    <source>
        <dbReference type="ARBA" id="ARBA00005268"/>
    </source>
</evidence>
<comment type="similarity">
    <text evidence="2">Belongs to the UPF0014 family.</text>
</comment>
<evidence type="ECO:0000313" key="7">
    <source>
        <dbReference type="EMBL" id="BEQ16148.1"/>
    </source>
</evidence>
<dbReference type="Pfam" id="PF03649">
    <property type="entry name" value="UPF0014"/>
    <property type="match status" value="1"/>
</dbReference>
<dbReference type="RefSeq" id="WP_338601576.1">
    <property type="nucleotide sequence ID" value="NZ_AP028679.1"/>
</dbReference>
<feature type="transmembrane region" description="Helical" evidence="6">
    <location>
        <begin position="65"/>
        <end position="83"/>
    </location>
</feature>
<dbReference type="EMBL" id="AP028679">
    <property type="protein sequence ID" value="BEQ16148.1"/>
    <property type="molecule type" value="Genomic_DNA"/>
</dbReference>
<sequence length="264" mass="28172">MSGAVDIGYGQLALALGFVLLAGGASLWLKLGLGRELLVGTLRTVGQLALMGYILVYIFAINQAWLVLLLFAGMIFFAARIVAGRVRGKGVPVFWPVFISMLLSYMVVSFLVTGVVVRAAPWWDPRYFLPLGGMVVGNSMNAMALSLERLFGEVSNRRDEVELLLSLGAEPREATAAINAEAIRAGMIPSINSMMGVGLVFIPGMMTGQILAGADPLLAIKYQIVVMLMLVGSTTLGSVVAVGLARRRLFTEAQQLRPASPKAA</sequence>
<evidence type="ECO:0000256" key="5">
    <source>
        <dbReference type="ARBA" id="ARBA00023136"/>
    </source>
</evidence>
<dbReference type="KEGG" id="dmp:FAK_32140"/>
<dbReference type="InterPro" id="IPR005226">
    <property type="entry name" value="UPF0014_fam"/>
</dbReference>
<dbReference type="GO" id="GO:0005886">
    <property type="term" value="C:plasma membrane"/>
    <property type="evidence" value="ECO:0007669"/>
    <property type="project" value="TreeGrafter"/>
</dbReference>
<organism evidence="7 8">
    <name type="scientific">Desulfoferula mesophila</name>
    <dbReference type="NCBI Taxonomy" id="3058419"/>
    <lineage>
        <taxon>Bacteria</taxon>
        <taxon>Pseudomonadati</taxon>
        <taxon>Thermodesulfobacteriota</taxon>
        <taxon>Desulfarculia</taxon>
        <taxon>Desulfarculales</taxon>
        <taxon>Desulfarculaceae</taxon>
        <taxon>Desulfoferula</taxon>
    </lineage>
</organism>
<evidence type="ECO:0000256" key="6">
    <source>
        <dbReference type="SAM" id="Phobius"/>
    </source>
</evidence>
<feature type="transmembrane region" description="Helical" evidence="6">
    <location>
        <begin position="224"/>
        <end position="245"/>
    </location>
</feature>
<evidence type="ECO:0000256" key="3">
    <source>
        <dbReference type="ARBA" id="ARBA00022692"/>
    </source>
</evidence>
<dbReference type="PANTHER" id="PTHR30028">
    <property type="entry name" value="UPF0014 INNER MEMBRANE PROTEIN YBBM-RELATED"/>
    <property type="match status" value="1"/>
</dbReference>
<accession>A0AAU9EGB8</accession>
<keyword evidence="8" id="KW-1185">Reference proteome</keyword>
<dbReference type="AlphaFoldDB" id="A0AAU9EGB8"/>
<keyword evidence="3 6" id="KW-0812">Transmembrane</keyword>
<protein>
    <submittedName>
        <fullName evidence="7">Iron export ABC transporter permease subunit FetB</fullName>
    </submittedName>
</protein>
<feature type="transmembrane region" description="Helical" evidence="6">
    <location>
        <begin position="95"/>
        <end position="121"/>
    </location>
</feature>
<dbReference type="PANTHER" id="PTHR30028:SF0">
    <property type="entry name" value="PROTEIN ALUMINUM SENSITIVE 3"/>
    <property type="match status" value="1"/>
</dbReference>
<keyword evidence="5 6" id="KW-0472">Membrane</keyword>
<evidence type="ECO:0000256" key="1">
    <source>
        <dbReference type="ARBA" id="ARBA00004141"/>
    </source>
</evidence>
<evidence type="ECO:0000256" key="4">
    <source>
        <dbReference type="ARBA" id="ARBA00022989"/>
    </source>
</evidence>
<feature type="transmembrane region" description="Helical" evidence="6">
    <location>
        <begin position="41"/>
        <end position="59"/>
    </location>
</feature>
<name>A0AAU9EGB8_9BACT</name>
<gene>
    <name evidence="7" type="ORF">FAK_32140</name>
</gene>
<keyword evidence="4 6" id="KW-1133">Transmembrane helix</keyword>
<evidence type="ECO:0000313" key="8">
    <source>
        <dbReference type="Proteomes" id="UP001366166"/>
    </source>
</evidence>
<feature type="transmembrane region" description="Helical" evidence="6">
    <location>
        <begin position="194"/>
        <end position="212"/>
    </location>
</feature>